<dbReference type="Proteomes" id="UP000006454">
    <property type="component" value="Unassembled WGS sequence"/>
</dbReference>
<accession>Q7P3C9</accession>
<comment type="caution">
    <text evidence="1">The sequence shown here is derived from an EMBL/GenBank/DDBJ whole genome shotgun (WGS) entry which is preliminary data.</text>
</comment>
<dbReference type="InterPro" id="IPR010767">
    <property type="entry name" value="Phage_CGC-2007_Cje0229"/>
</dbReference>
<protein>
    <recommendedName>
        <fullName evidence="3">DUF1353 domain-containing protein</fullName>
    </recommendedName>
</protein>
<organism evidence="1 2">
    <name type="scientific">Fusobacterium vincentii ATCC 49256</name>
    <dbReference type="NCBI Taxonomy" id="209882"/>
    <lineage>
        <taxon>Bacteria</taxon>
        <taxon>Fusobacteriati</taxon>
        <taxon>Fusobacteriota</taxon>
        <taxon>Fusobacteriia</taxon>
        <taxon>Fusobacteriales</taxon>
        <taxon>Fusobacteriaceae</taxon>
        <taxon>Fusobacterium</taxon>
    </lineage>
</organism>
<evidence type="ECO:0000313" key="2">
    <source>
        <dbReference type="Proteomes" id="UP000006454"/>
    </source>
</evidence>
<sequence length="81" mass="9410">MERTKLKLEFLSNKKAVLLQDYIYSINGYDIKVFRGFITDGASVPKSLQWIYNPFGKYINAAVIHDYLYSTYNNTGLIYIS</sequence>
<dbReference type="EMBL" id="AABF01000286">
    <property type="protein sequence ID" value="EAA23052.1"/>
    <property type="molecule type" value="Genomic_DNA"/>
</dbReference>
<dbReference type="AlphaFoldDB" id="Q7P3C9"/>
<proteinExistence type="predicted"/>
<evidence type="ECO:0008006" key="3">
    <source>
        <dbReference type="Google" id="ProtNLM"/>
    </source>
</evidence>
<name>Q7P3C9_FUSVC</name>
<reference evidence="1 2" key="1">
    <citation type="journal article" date="2003" name="Genome Res.">
        <title>Genome analysis of F. nucleatum sub spp vincentii and its comparison with the genome of F. nucleatum ATCC 25586.</title>
        <authorList>
            <person name="Kapatral V."/>
            <person name="Ivanova N."/>
            <person name="Anderson I."/>
            <person name="Reznik G."/>
            <person name="Bhattacharyya A."/>
            <person name="Gardner W.L."/>
            <person name="Mikhailova N."/>
            <person name="Lapidus A."/>
            <person name="Larsen N."/>
            <person name="D'Souza M."/>
            <person name="Walunas T."/>
            <person name="Haselkorn R."/>
            <person name="Overbeek R."/>
            <person name="Kyrpides N."/>
        </authorList>
    </citation>
    <scope>NUCLEOTIDE SEQUENCE [LARGE SCALE GENOMIC DNA]</scope>
    <source>
        <strain evidence="1 2">ATCC 49256</strain>
    </source>
</reference>
<gene>
    <name evidence="1" type="ORF">FNV0034</name>
</gene>
<dbReference type="Pfam" id="PF07087">
    <property type="entry name" value="DUF1353"/>
    <property type="match status" value="1"/>
</dbReference>
<evidence type="ECO:0000313" key="1">
    <source>
        <dbReference type="EMBL" id="EAA23052.1"/>
    </source>
</evidence>